<reference evidence="7" key="1">
    <citation type="submission" date="2018-06" db="EMBL/GenBank/DDBJ databases">
        <authorList>
            <person name="Zhirakovskaya E."/>
        </authorList>
    </citation>
    <scope>NUCLEOTIDE SEQUENCE</scope>
</reference>
<feature type="region of interest" description="Disordered" evidence="5">
    <location>
        <begin position="200"/>
        <end position="221"/>
    </location>
</feature>
<sequence length="221" mass="23519">MNTNNATTPEIVYRGFALGPFETNCYVVRAVGSEGCWIVDAGFEPGELIGYVRQEGLTPEALVLTHAHADHIAGVREVVEAFPGTPVWIHEAEGAWLGDPQLNLSAAMGMGITAPGPDRLLEEGQELTLDGSCWRVLHTPGHSPGGITLSCESAGLALVGDALFAGSIGRTDFPGCSFETLEASIRDRLYPLPEETRCLPGHGPETTIGREKASNPFVRPV</sequence>
<dbReference type="CDD" id="cd06262">
    <property type="entry name" value="metallo-hydrolase-like_MBL-fold"/>
    <property type="match status" value="1"/>
</dbReference>
<evidence type="ECO:0000256" key="5">
    <source>
        <dbReference type="SAM" id="MobiDB-lite"/>
    </source>
</evidence>
<dbReference type="SMART" id="SM00849">
    <property type="entry name" value="Lactamase_B"/>
    <property type="match status" value="1"/>
</dbReference>
<dbReference type="EMBL" id="UOGK01000087">
    <property type="protein sequence ID" value="VAX36938.1"/>
    <property type="molecule type" value="Genomic_DNA"/>
</dbReference>
<dbReference type="Pfam" id="PF00753">
    <property type="entry name" value="Lactamase_B"/>
    <property type="match status" value="1"/>
</dbReference>
<evidence type="ECO:0000256" key="1">
    <source>
        <dbReference type="ARBA" id="ARBA00001947"/>
    </source>
</evidence>
<dbReference type="PANTHER" id="PTHR46233">
    <property type="entry name" value="HYDROXYACYLGLUTATHIONE HYDROLASE GLOC"/>
    <property type="match status" value="1"/>
</dbReference>
<proteinExistence type="predicted"/>
<dbReference type="PANTHER" id="PTHR46233:SF3">
    <property type="entry name" value="HYDROXYACYLGLUTATHIONE HYDROLASE GLOC"/>
    <property type="match status" value="1"/>
</dbReference>
<evidence type="ECO:0000259" key="6">
    <source>
        <dbReference type="SMART" id="SM00849"/>
    </source>
</evidence>
<evidence type="ECO:0000256" key="4">
    <source>
        <dbReference type="ARBA" id="ARBA00022833"/>
    </source>
</evidence>
<organism evidence="7">
    <name type="scientific">hydrothermal vent metagenome</name>
    <dbReference type="NCBI Taxonomy" id="652676"/>
    <lineage>
        <taxon>unclassified sequences</taxon>
        <taxon>metagenomes</taxon>
        <taxon>ecological metagenomes</taxon>
    </lineage>
</organism>
<evidence type="ECO:0000313" key="7">
    <source>
        <dbReference type="EMBL" id="VAX36938.1"/>
    </source>
</evidence>
<dbReference type="AlphaFoldDB" id="A0A3B1DLN0"/>
<keyword evidence="4" id="KW-0862">Zinc</keyword>
<dbReference type="GO" id="GO:0016787">
    <property type="term" value="F:hydrolase activity"/>
    <property type="evidence" value="ECO:0007669"/>
    <property type="project" value="UniProtKB-KW"/>
</dbReference>
<dbReference type="InterPro" id="IPR051453">
    <property type="entry name" value="MBL_Glyoxalase_II"/>
</dbReference>
<dbReference type="SUPFAM" id="SSF56281">
    <property type="entry name" value="Metallo-hydrolase/oxidoreductase"/>
    <property type="match status" value="1"/>
</dbReference>
<feature type="domain" description="Metallo-beta-lactamase" evidence="6">
    <location>
        <begin position="22"/>
        <end position="202"/>
    </location>
</feature>
<comment type="cofactor">
    <cofactor evidence="1">
        <name>Zn(2+)</name>
        <dbReference type="ChEBI" id="CHEBI:29105"/>
    </cofactor>
</comment>
<gene>
    <name evidence="7" type="ORF">MNBD_PLANCTO03-2059</name>
</gene>
<accession>A0A3B1DLN0</accession>
<dbReference type="InterPro" id="IPR001279">
    <property type="entry name" value="Metallo-B-lactamas"/>
</dbReference>
<keyword evidence="3 7" id="KW-0378">Hydrolase</keyword>
<dbReference type="InterPro" id="IPR036866">
    <property type="entry name" value="RibonucZ/Hydroxyglut_hydro"/>
</dbReference>
<protein>
    <submittedName>
        <fullName evidence="7">MBL-fold metallo-hydrolase superfamily</fullName>
    </submittedName>
</protein>
<evidence type="ECO:0000256" key="3">
    <source>
        <dbReference type="ARBA" id="ARBA00022801"/>
    </source>
</evidence>
<keyword evidence="2" id="KW-0479">Metal-binding</keyword>
<dbReference type="GO" id="GO:0046872">
    <property type="term" value="F:metal ion binding"/>
    <property type="evidence" value="ECO:0007669"/>
    <property type="project" value="UniProtKB-KW"/>
</dbReference>
<dbReference type="Gene3D" id="3.60.15.10">
    <property type="entry name" value="Ribonuclease Z/Hydroxyacylglutathione hydrolase-like"/>
    <property type="match status" value="1"/>
</dbReference>
<name>A0A3B1DLN0_9ZZZZ</name>
<evidence type="ECO:0000256" key="2">
    <source>
        <dbReference type="ARBA" id="ARBA00022723"/>
    </source>
</evidence>